<evidence type="ECO:0000313" key="3">
    <source>
        <dbReference type="Proteomes" id="UP000274046"/>
    </source>
</evidence>
<dbReference type="EMBL" id="RBEE01000023">
    <property type="protein sequence ID" value="RNL52499.1"/>
    <property type="molecule type" value="Genomic_DNA"/>
</dbReference>
<evidence type="ECO:0000256" key="1">
    <source>
        <dbReference type="SAM" id="MobiDB-lite"/>
    </source>
</evidence>
<dbReference type="Proteomes" id="UP000274046">
    <property type="component" value="Unassembled WGS sequence"/>
</dbReference>
<evidence type="ECO:0000313" key="2">
    <source>
        <dbReference type="EMBL" id="RNL52499.1"/>
    </source>
</evidence>
<proteinExistence type="predicted"/>
<sequence>METKIRKTAKPSIYFSVKQKHTIIKDYLSSGLPKQKIWEKYTGDKKEKGKLLKFMRQLGYIEGDIVKKPVSFFMDLPTTNKPQVAPVRNETSHKTNQLEQELKDSRLREQAYLVMIQIAERDLKIDIRKKSFTK</sequence>
<comment type="caution">
    <text evidence="2">The sequence shown here is derived from an EMBL/GenBank/DDBJ whole genome shotgun (WGS) entry which is preliminary data.</text>
</comment>
<dbReference type="RefSeq" id="WP_123206302.1">
    <property type="nucleotide sequence ID" value="NZ_RBEE01000023.1"/>
</dbReference>
<gene>
    <name evidence="2" type="ORF">D7004_13195</name>
</gene>
<name>A0A3N0BTS7_9SPHI</name>
<reference evidence="2 3" key="1">
    <citation type="submission" date="2018-10" db="EMBL/GenBank/DDBJ databases">
        <title>Genome sequencing of Pedobacter jejuensis TNB23.</title>
        <authorList>
            <person name="Cho Y.-J."/>
            <person name="Cho A."/>
            <person name="Kim O.-S."/>
        </authorList>
    </citation>
    <scope>NUCLEOTIDE SEQUENCE [LARGE SCALE GENOMIC DNA]</scope>
    <source>
        <strain evidence="2 3">TNB23</strain>
    </source>
</reference>
<protein>
    <submittedName>
        <fullName evidence="2">Uncharacterized protein</fullName>
    </submittedName>
</protein>
<keyword evidence="3" id="KW-1185">Reference proteome</keyword>
<dbReference type="OrthoDB" id="826738at2"/>
<dbReference type="AlphaFoldDB" id="A0A3N0BTS7"/>
<feature type="region of interest" description="Disordered" evidence="1">
    <location>
        <begin position="83"/>
        <end position="102"/>
    </location>
</feature>
<accession>A0A3N0BTS7</accession>
<organism evidence="2 3">
    <name type="scientific">Pedobacter jejuensis</name>
    <dbReference type="NCBI Taxonomy" id="1268550"/>
    <lineage>
        <taxon>Bacteria</taxon>
        <taxon>Pseudomonadati</taxon>
        <taxon>Bacteroidota</taxon>
        <taxon>Sphingobacteriia</taxon>
        <taxon>Sphingobacteriales</taxon>
        <taxon>Sphingobacteriaceae</taxon>
        <taxon>Pedobacter</taxon>
    </lineage>
</organism>